<protein>
    <submittedName>
        <fullName evidence="2">Uncharacterized protein</fullName>
    </submittedName>
</protein>
<gene>
    <name evidence="2" type="ORF">BFS16_00455</name>
</gene>
<name>A0A2K0XPC1_9BACT</name>
<keyword evidence="1" id="KW-1133">Transmembrane helix</keyword>
<evidence type="ECO:0000256" key="1">
    <source>
        <dbReference type="SAM" id="Phobius"/>
    </source>
</evidence>
<dbReference type="EMBL" id="NBAX01000001">
    <property type="protein sequence ID" value="PNP96389.1"/>
    <property type="molecule type" value="Genomic_DNA"/>
</dbReference>
<keyword evidence="1" id="KW-0812">Transmembrane</keyword>
<proteinExistence type="predicted"/>
<feature type="transmembrane region" description="Helical" evidence="1">
    <location>
        <begin position="36"/>
        <end position="56"/>
    </location>
</feature>
<dbReference type="Proteomes" id="UP000236634">
    <property type="component" value="Unassembled WGS sequence"/>
</dbReference>
<keyword evidence="1" id="KW-0472">Membrane</keyword>
<feature type="transmembrane region" description="Helical" evidence="1">
    <location>
        <begin position="68"/>
        <end position="86"/>
    </location>
</feature>
<sequence length="158" mass="17772">MIKVMLIMAIVLAVVYAGLARKKIGDNPVSVSSISYILPSWMFTAFFGLESILLAPSIFEHMPEDWQFIGFISLFGLWAVAASPYFHTEAKVLHYFGGYLFCVAAQVIVTFNQPFLLLGWLPVVCYVISGLLTKNKREDETFWAEVTAYSILVICLIF</sequence>
<feature type="transmembrane region" description="Helical" evidence="1">
    <location>
        <begin position="116"/>
        <end position="133"/>
    </location>
</feature>
<organism evidence="2 3">
    <name type="scientific">Hoylesella timonensis</name>
    <dbReference type="NCBI Taxonomy" id="386414"/>
    <lineage>
        <taxon>Bacteria</taxon>
        <taxon>Pseudomonadati</taxon>
        <taxon>Bacteroidota</taxon>
        <taxon>Bacteroidia</taxon>
        <taxon>Bacteroidales</taxon>
        <taxon>Prevotellaceae</taxon>
        <taxon>Hoylesella</taxon>
    </lineage>
</organism>
<reference evidence="2 3" key="1">
    <citation type="submission" date="2017-03" db="EMBL/GenBank/DDBJ databases">
        <authorList>
            <person name="Afonso C.L."/>
            <person name="Miller P.J."/>
            <person name="Scott M.A."/>
            <person name="Spackman E."/>
            <person name="Goraichik I."/>
            <person name="Dimitrov K.M."/>
            <person name="Suarez D.L."/>
            <person name="Swayne D.E."/>
        </authorList>
    </citation>
    <scope>NUCLEOTIDE SEQUENCE [LARGE SCALE GENOMIC DNA]</scope>
    <source>
        <strain evidence="2 3">DNF00076</strain>
    </source>
</reference>
<accession>A0A2K0XPC1</accession>
<evidence type="ECO:0000313" key="2">
    <source>
        <dbReference type="EMBL" id="PNP96389.1"/>
    </source>
</evidence>
<feature type="transmembrane region" description="Helical" evidence="1">
    <location>
        <begin position="92"/>
        <end position="109"/>
    </location>
</feature>
<dbReference type="AlphaFoldDB" id="A0A2K0XPC1"/>
<comment type="caution">
    <text evidence="2">The sequence shown here is derived from an EMBL/GenBank/DDBJ whole genome shotgun (WGS) entry which is preliminary data.</text>
</comment>
<evidence type="ECO:0000313" key="3">
    <source>
        <dbReference type="Proteomes" id="UP000236634"/>
    </source>
</evidence>